<evidence type="ECO:0000313" key="1">
    <source>
        <dbReference type="EMBL" id="CAG8520444.1"/>
    </source>
</evidence>
<dbReference type="OrthoDB" id="2423025at2759"/>
<comment type="caution">
    <text evidence="1">The sequence shown here is derived from an EMBL/GenBank/DDBJ whole genome shotgun (WGS) entry which is preliminary data.</text>
</comment>
<name>A0A9N9A7Q6_9GLOM</name>
<evidence type="ECO:0000313" key="2">
    <source>
        <dbReference type="Proteomes" id="UP000789396"/>
    </source>
</evidence>
<gene>
    <name evidence="1" type="ORF">RFULGI_LOCUS3324</name>
</gene>
<accession>A0A9N9A7Q6</accession>
<protein>
    <submittedName>
        <fullName evidence="1">2563_t:CDS:1</fullName>
    </submittedName>
</protein>
<reference evidence="1" key="1">
    <citation type="submission" date="2021-06" db="EMBL/GenBank/DDBJ databases">
        <authorList>
            <person name="Kallberg Y."/>
            <person name="Tangrot J."/>
            <person name="Rosling A."/>
        </authorList>
    </citation>
    <scope>NUCLEOTIDE SEQUENCE</scope>
    <source>
        <strain evidence="1">IN212</strain>
    </source>
</reference>
<keyword evidence="2" id="KW-1185">Reference proteome</keyword>
<proteinExistence type="predicted"/>
<dbReference type="EMBL" id="CAJVPZ010002861">
    <property type="protein sequence ID" value="CAG8520444.1"/>
    <property type="molecule type" value="Genomic_DNA"/>
</dbReference>
<dbReference type="AlphaFoldDB" id="A0A9N9A7Q6"/>
<sequence length="47" mass="5504">MDWFLEKLHIYSSIDDVSLIEDSNAEQSQIYSPEFLRSLKSFDLPPV</sequence>
<organism evidence="1 2">
    <name type="scientific">Racocetra fulgida</name>
    <dbReference type="NCBI Taxonomy" id="60492"/>
    <lineage>
        <taxon>Eukaryota</taxon>
        <taxon>Fungi</taxon>
        <taxon>Fungi incertae sedis</taxon>
        <taxon>Mucoromycota</taxon>
        <taxon>Glomeromycotina</taxon>
        <taxon>Glomeromycetes</taxon>
        <taxon>Diversisporales</taxon>
        <taxon>Gigasporaceae</taxon>
        <taxon>Racocetra</taxon>
    </lineage>
</organism>
<dbReference type="Proteomes" id="UP000789396">
    <property type="component" value="Unassembled WGS sequence"/>
</dbReference>